<accession>D7KB59</accession>
<dbReference type="HOGENOM" id="CLU_146268_0_0_1"/>
<dbReference type="Gramene" id="scaffold_105657.1">
    <property type="protein sequence ID" value="scaffold_105657.1"/>
    <property type="gene ID" value="scaffold_105657.1"/>
</dbReference>
<evidence type="ECO:0000313" key="2">
    <source>
        <dbReference type="EMBL" id="EFH70923.1"/>
    </source>
</evidence>
<dbReference type="Proteomes" id="UP000008694">
    <property type="component" value="Unassembled WGS sequence"/>
</dbReference>
<organism evidence="3">
    <name type="scientific">Arabidopsis lyrata subsp. lyrata</name>
    <name type="common">Lyre-leaved rock-cress</name>
    <dbReference type="NCBI Taxonomy" id="81972"/>
    <lineage>
        <taxon>Eukaryota</taxon>
        <taxon>Viridiplantae</taxon>
        <taxon>Streptophyta</taxon>
        <taxon>Embryophyta</taxon>
        <taxon>Tracheophyta</taxon>
        <taxon>Spermatophyta</taxon>
        <taxon>Magnoliopsida</taxon>
        <taxon>eudicotyledons</taxon>
        <taxon>Gunneridae</taxon>
        <taxon>Pentapetalae</taxon>
        <taxon>rosids</taxon>
        <taxon>malvids</taxon>
        <taxon>Brassicales</taxon>
        <taxon>Brassicaceae</taxon>
        <taxon>Camelineae</taxon>
        <taxon>Arabidopsis</taxon>
    </lineage>
</organism>
<keyword evidence="1" id="KW-0732">Signal</keyword>
<evidence type="ECO:0000256" key="1">
    <source>
        <dbReference type="SAM" id="SignalP"/>
    </source>
</evidence>
<gene>
    <name evidence="2" type="ORF">ARALYDRAFT_892863</name>
</gene>
<sequence length="109" mass="12329">MSFMIKILITMIMALVIMDMRAKIVTECQKTDCKSLCQNMTDIACTNCLFRCISPPSFKYSNTRPNQLKMTPKICYYICSGGCGTDKRCDHRCKNCCGWPSLETSSSLI</sequence>
<evidence type="ECO:0000313" key="3">
    <source>
        <dbReference type="Proteomes" id="UP000008694"/>
    </source>
</evidence>
<keyword evidence="3" id="KW-1185">Reference proteome</keyword>
<proteinExistence type="predicted"/>
<reference evidence="3" key="1">
    <citation type="journal article" date="2011" name="Nat. Genet.">
        <title>The Arabidopsis lyrata genome sequence and the basis of rapid genome size change.</title>
        <authorList>
            <person name="Hu T.T."/>
            <person name="Pattyn P."/>
            <person name="Bakker E.G."/>
            <person name="Cao J."/>
            <person name="Cheng J.-F."/>
            <person name="Clark R.M."/>
            <person name="Fahlgren N."/>
            <person name="Fawcett J.A."/>
            <person name="Grimwood J."/>
            <person name="Gundlach H."/>
            <person name="Haberer G."/>
            <person name="Hollister J.D."/>
            <person name="Ossowski S."/>
            <person name="Ottilar R.P."/>
            <person name="Salamov A.A."/>
            <person name="Schneeberger K."/>
            <person name="Spannagl M."/>
            <person name="Wang X."/>
            <person name="Yang L."/>
            <person name="Nasrallah M.E."/>
            <person name="Bergelson J."/>
            <person name="Carrington J.C."/>
            <person name="Gaut B.S."/>
            <person name="Schmutz J."/>
            <person name="Mayer K.F.X."/>
            <person name="Van de Peer Y."/>
            <person name="Grigoriev I.V."/>
            <person name="Nordborg M."/>
            <person name="Weigel D."/>
            <person name="Guo Y.-L."/>
        </authorList>
    </citation>
    <scope>NUCLEOTIDE SEQUENCE [LARGE SCALE GENOMIC DNA]</scope>
    <source>
        <strain evidence="3">cv. MN47</strain>
    </source>
</reference>
<evidence type="ECO:0008006" key="4">
    <source>
        <dbReference type="Google" id="ProtNLM"/>
    </source>
</evidence>
<name>D7KB59_ARALL</name>
<protein>
    <recommendedName>
        <fullName evidence="4">Embryo surrounding factor 1 brassicaceae domain-containing protein</fullName>
    </recommendedName>
</protein>
<feature type="signal peptide" evidence="1">
    <location>
        <begin position="1"/>
        <end position="22"/>
    </location>
</feature>
<dbReference type="EMBL" id="GL348713">
    <property type="protein sequence ID" value="EFH70923.1"/>
    <property type="molecule type" value="Genomic_DNA"/>
</dbReference>
<feature type="chain" id="PRO_5003100754" description="Embryo surrounding factor 1 brassicaceae domain-containing protein" evidence="1">
    <location>
        <begin position="23"/>
        <end position="109"/>
    </location>
</feature>
<dbReference type="AlphaFoldDB" id="D7KB59"/>